<dbReference type="EMBL" id="RXIC02000023">
    <property type="protein sequence ID" value="KAB1214964.1"/>
    <property type="molecule type" value="Genomic_DNA"/>
</dbReference>
<evidence type="ECO:0000256" key="1">
    <source>
        <dbReference type="SAM" id="MobiDB-lite"/>
    </source>
</evidence>
<proteinExistence type="predicted"/>
<feature type="compositionally biased region" description="Polar residues" evidence="1">
    <location>
        <begin position="37"/>
        <end position="57"/>
    </location>
</feature>
<sequence>MKSLRDLHQKTIAPLVLIQAFLVFQATESEPIDFLPDNNSRRTTPKASSSTNLSQFH</sequence>
<protein>
    <submittedName>
        <fullName evidence="3">Uncharacterized protein</fullName>
    </submittedName>
</protein>
<name>A0A6A1VQ15_9ROSI</name>
<evidence type="ECO:0000313" key="3">
    <source>
        <dbReference type="EMBL" id="KAB1214964.1"/>
    </source>
</evidence>
<comment type="caution">
    <text evidence="3">The sequence shown here is derived from an EMBL/GenBank/DDBJ whole genome shotgun (WGS) entry which is preliminary data.</text>
</comment>
<keyword evidence="2" id="KW-0732">Signal</keyword>
<accession>A0A6A1VQ15</accession>
<reference evidence="3 4" key="1">
    <citation type="journal article" date="2019" name="Plant Biotechnol. J.">
        <title>The red bayberry genome and genetic basis of sex determination.</title>
        <authorList>
            <person name="Jia H.M."/>
            <person name="Jia H.J."/>
            <person name="Cai Q.L."/>
            <person name="Wang Y."/>
            <person name="Zhao H.B."/>
            <person name="Yang W.F."/>
            <person name="Wang G.Y."/>
            <person name="Li Y.H."/>
            <person name="Zhan D.L."/>
            <person name="Shen Y.T."/>
            <person name="Niu Q.F."/>
            <person name="Chang L."/>
            <person name="Qiu J."/>
            <person name="Zhao L."/>
            <person name="Xie H.B."/>
            <person name="Fu W.Y."/>
            <person name="Jin J."/>
            <person name="Li X.W."/>
            <person name="Jiao Y."/>
            <person name="Zhou C.C."/>
            <person name="Tu T."/>
            <person name="Chai C.Y."/>
            <person name="Gao J.L."/>
            <person name="Fan L.J."/>
            <person name="van de Weg E."/>
            <person name="Wang J.Y."/>
            <person name="Gao Z.S."/>
        </authorList>
    </citation>
    <scope>NUCLEOTIDE SEQUENCE [LARGE SCALE GENOMIC DNA]</scope>
    <source>
        <tissue evidence="3">Leaves</tissue>
    </source>
</reference>
<gene>
    <name evidence="3" type="ORF">CJ030_MR5G009946</name>
</gene>
<keyword evidence="4" id="KW-1185">Reference proteome</keyword>
<feature type="region of interest" description="Disordered" evidence="1">
    <location>
        <begin position="32"/>
        <end position="57"/>
    </location>
</feature>
<evidence type="ECO:0000313" key="4">
    <source>
        <dbReference type="Proteomes" id="UP000516437"/>
    </source>
</evidence>
<feature type="signal peptide" evidence="2">
    <location>
        <begin position="1"/>
        <end position="29"/>
    </location>
</feature>
<evidence type="ECO:0000256" key="2">
    <source>
        <dbReference type="SAM" id="SignalP"/>
    </source>
</evidence>
<dbReference type="Proteomes" id="UP000516437">
    <property type="component" value="Chromosome 5"/>
</dbReference>
<dbReference type="AlphaFoldDB" id="A0A6A1VQ15"/>
<feature type="chain" id="PRO_5025656209" evidence="2">
    <location>
        <begin position="30"/>
        <end position="57"/>
    </location>
</feature>
<organism evidence="3 4">
    <name type="scientific">Morella rubra</name>
    <name type="common">Chinese bayberry</name>
    <dbReference type="NCBI Taxonomy" id="262757"/>
    <lineage>
        <taxon>Eukaryota</taxon>
        <taxon>Viridiplantae</taxon>
        <taxon>Streptophyta</taxon>
        <taxon>Embryophyta</taxon>
        <taxon>Tracheophyta</taxon>
        <taxon>Spermatophyta</taxon>
        <taxon>Magnoliopsida</taxon>
        <taxon>eudicotyledons</taxon>
        <taxon>Gunneridae</taxon>
        <taxon>Pentapetalae</taxon>
        <taxon>rosids</taxon>
        <taxon>fabids</taxon>
        <taxon>Fagales</taxon>
        <taxon>Myricaceae</taxon>
        <taxon>Morella</taxon>
    </lineage>
</organism>